<dbReference type="Pfam" id="PF00076">
    <property type="entry name" value="RRM_1"/>
    <property type="match status" value="1"/>
</dbReference>
<keyword evidence="5" id="KW-0862">Zinc</keyword>
<evidence type="ECO:0000313" key="12">
    <source>
        <dbReference type="EMBL" id="OQV17264.1"/>
    </source>
</evidence>
<proteinExistence type="inferred from homology"/>
<evidence type="ECO:0000256" key="6">
    <source>
        <dbReference type="ARBA" id="ARBA00030574"/>
    </source>
</evidence>
<dbReference type="InterPro" id="IPR034215">
    <property type="entry name" value="RBM42_RRM"/>
</dbReference>
<keyword evidence="13" id="KW-1185">Reference proteome</keyword>
<reference evidence="13" key="1">
    <citation type="submission" date="2017-01" db="EMBL/GenBank/DDBJ databases">
        <title>Comparative genomics of anhydrobiosis in the tardigrade Hypsibius dujardini.</title>
        <authorList>
            <person name="Yoshida Y."/>
            <person name="Koutsovoulos G."/>
            <person name="Laetsch D."/>
            <person name="Stevens L."/>
            <person name="Kumar S."/>
            <person name="Horikawa D."/>
            <person name="Ishino K."/>
            <person name="Komine S."/>
            <person name="Tomita M."/>
            <person name="Blaxter M."/>
            <person name="Arakawa K."/>
        </authorList>
    </citation>
    <scope>NUCLEOTIDE SEQUENCE [LARGE SCALE GENOMIC DNA]</scope>
    <source>
        <strain evidence="13">Z151</strain>
    </source>
</reference>
<keyword evidence="3" id="KW-0479">Metal-binding</keyword>
<gene>
    <name evidence="12" type="ORF">BV898_08662</name>
</gene>
<protein>
    <recommendedName>
        <fullName evidence="2">RNA-binding protein 42</fullName>
    </recommendedName>
    <alternativeName>
        <fullName evidence="6">RNA-binding motif protein 42</fullName>
    </alternativeName>
</protein>
<dbReference type="PANTHER" id="PTHR12197">
    <property type="entry name" value="HISTONE-LYSINE N-METHYLTRANSFERASE SMYD"/>
    <property type="match status" value="1"/>
</dbReference>
<dbReference type="SUPFAM" id="SSF82199">
    <property type="entry name" value="SET domain"/>
    <property type="match status" value="1"/>
</dbReference>
<evidence type="ECO:0000256" key="5">
    <source>
        <dbReference type="ARBA" id="ARBA00022833"/>
    </source>
</evidence>
<dbReference type="InterPro" id="IPR050869">
    <property type="entry name" value="H3K4_H4K5_MeTrfase"/>
</dbReference>
<evidence type="ECO:0000256" key="4">
    <source>
        <dbReference type="ARBA" id="ARBA00022771"/>
    </source>
</evidence>
<keyword evidence="4 7" id="KW-0863">Zinc-finger</keyword>
<evidence type="ECO:0000256" key="8">
    <source>
        <dbReference type="PROSITE-ProRule" id="PRU00176"/>
    </source>
</evidence>
<dbReference type="GO" id="GO:0003723">
    <property type="term" value="F:RNA binding"/>
    <property type="evidence" value="ECO:0007669"/>
    <property type="project" value="UniProtKB-UniRule"/>
</dbReference>
<dbReference type="Proteomes" id="UP000192578">
    <property type="component" value="Unassembled WGS sequence"/>
</dbReference>
<dbReference type="InterPro" id="IPR046341">
    <property type="entry name" value="SET_dom_sf"/>
</dbReference>
<dbReference type="Pfam" id="PF01753">
    <property type="entry name" value="zf-MYND"/>
    <property type="match status" value="1"/>
</dbReference>
<evidence type="ECO:0000256" key="3">
    <source>
        <dbReference type="ARBA" id="ARBA00022723"/>
    </source>
</evidence>
<dbReference type="AlphaFoldDB" id="A0A1W0WPZ0"/>
<dbReference type="Gene3D" id="6.10.140.2220">
    <property type="match status" value="1"/>
</dbReference>
<dbReference type="PANTHER" id="PTHR12197:SF251">
    <property type="entry name" value="EG:BACR7C10.4 PROTEIN"/>
    <property type="match status" value="1"/>
</dbReference>
<dbReference type="GO" id="GO:0008270">
    <property type="term" value="F:zinc ion binding"/>
    <property type="evidence" value="ECO:0007669"/>
    <property type="project" value="UniProtKB-KW"/>
</dbReference>
<dbReference type="PROSITE" id="PS01360">
    <property type="entry name" value="ZF_MYND_1"/>
    <property type="match status" value="1"/>
</dbReference>
<feature type="compositionally biased region" description="Pro residues" evidence="9">
    <location>
        <begin position="548"/>
        <end position="558"/>
    </location>
</feature>
<feature type="region of interest" description="Disordered" evidence="9">
    <location>
        <begin position="499"/>
        <end position="525"/>
    </location>
</feature>
<dbReference type="OrthoDB" id="1749473at2759"/>
<dbReference type="GO" id="GO:0005634">
    <property type="term" value="C:nucleus"/>
    <property type="evidence" value="ECO:0007669"/>
    <property type="project" value="TreeGrafter"/>
</dbReference>
<sequence length="794" mass="88550">MSKNEPAYKLGDVIYRSNPWIYSVLESAANSVCYMCLRKPSSSQEQLRRCTQCAFAHYCSPVCQKADWLNRHKSECKLLAKALADPNGAGRGTLSFDYLLIMFKIIIKLTRGEIGDDKSVCASTSERTFNDLMSHQEELYSNPAVMQLYAHMRPYIAVLDKAGRVCPDYSSFVRIYGRFHTNAFSIADYFVGDVAKGLYLGPSVLDHSCDNNAVQMFDGKTLIIKAVTDIASLSDVRIAYDSTFNIRQVRQSLLRQQYFFTCSCRYCTDPQLESERYAVKCLNPTCLEAIPFVSGPPGNSHVCPSCRSNNTSRVCTASTLLSRIVRDQEEAKLPGEEVAEMSSKRRFRLEELLNSGADILHPTNFALGLASLDLFGLLAEEGKNDESVACLKRALPALEKHGKRYESAMTGALSELSHDCMDRRQFAEAIGYLKNLLEQLAVVPGQNTPVYLEYAKHLEYCRDIIYEALRIQPELGLRNMANGNMEEEMRRFEMELAGTSQKPQYGPGPPQPATVAGPSQPFFGQGPAMAAATPVRFIPHQLTRAGPPAGPRPPPPGQPYMVHAGPQLAYPSFQPPVFQPVMMAPPMFTPRITQAALASLAAASSSAQASTSQPQRLPQQNMLQVSANKAMLDAQKAMAMQSKEPPVMGPQITPKSLEDKALSNKAKKKIKYVRTAGGEVWEDSSLAEWDPNDFRIFCGDLGNEVNDEALARAFRKYPSFQKAKIIRDKKSNKSKGYGFVSFKDPNDFTRAMKEMNGKYVGNRPIKLRKSQWKERQLNVAKKRVREKQKLGMRT</sequence>
<evidence type="ECO:0000256" key="1">
    <source>
        <dbReference type="ARBA" id="ARBA00007408"/>
    </source>
</evidence>
<dbReference type="InterPro" id="IPR002893">
    <property type="entry name" value="Znf_MYND"/>
</dbReference>
<dbReference type="PROSITE" id="PS50102">
    <property type="entry name" value="RRM"/>
    <property type="match status" value="1"/>
</dbReference>
<comment type="caution">
    <text evidence="12">The sequence shown here is derived from an EMBL/GenBank/DDBJ whole genome shotgun (WGS) entry which is preliminary data.</text>
</comment>
<name>A0A1W0WPZ0_HYPEX</name>
<dbReference type="SUPFAM" id="SSF54928">
    <property type="entry name" value="RNA-binding domain, RBD"/>
    <property type="match status" value="1"/>
</dbReference>
<keyword evidence="8" id="KW-0694">RNA-binding</keyword>
<dbReference type="InterPro" id="IPR000504">
    <property type="entry name" value="RRM_dom"/>
</dbReference>
<evidence type="ECO:0000313" key="13">
    <source>
        <dbReference type="Proteomes" id="UP000192578"/>
    </source>
</evidence>
<dbReference type="Gene3D" id="2.170.270.10">
    <property type="entry name" value="SET domain"/>
    <property type="match status" value="1"/>
</dbReference>
<feature type="domain" description="RRM" evidence="10">
    <location>
        <begin position="694"/>
        <end position="772"/>
    </location>
</feature>
<evidence type="ECO:0000256" key="2">
    <source>
        <dbReference type="ARBA" id="ARBA00015192"/>
    </source>
</evidence>
<dbReference type="EMBL" id="MTYJ01000063">
    <property type="protein sequence ID" value="OQV17264.1"/>
    <property type="molecule type" value="Genomic_DNA"/>
</dbReference>
<dbReference type="Gene3D" id="3.30.70.330">
    <property type="match status" value="1"/>
</dbReference>
<evidence type="ECO:0000259" key="10">
    <source>
        <dbReference type="PROSITE" id="PS50102"/>
    </source>
</evidence>
<dbReference type="SUPFAM" id="SSF144232">
    <property type="entry name" value="HIT/MYND zinc finger-like"/>
    <property type="match status" value="1"/>
</dbReference>
<dbReference type="InterPro" id="IPR035979">
    <property type="entry name" value="RBD_domain_sf"/>
</dbReference>
<evidence type="ECO:0000256" key="7">
    <source>
        <dbReference type="PROSITE-ProRule" id="PRU00134"/>
    </source>
</evidence>
<dbReference type="InterPro" id="IPR012677">
    <property type="entry name" value="Nucleotide-bd_a/b_plait_sf"/>
</dbReference>
<feature type="domain" description="MYND-type" evidence="11">
    <location>
        <begin position="33"/>
        <end position="76"/>
    </location>
</feature>
<feature type="region of interest" description="Disordered" evidence="9">
    <location>
        <begin position="541"/>
        <end position="560"/>
    </location>
</feature>
<dbReference type="CDD" id="cd12383">
    <property type="entry name" value="RRM_RBM42"/>
    <property type="match status" value="1"/>
</dbReference>
<evidence type="ECO:0000256" key="9">
    <source>
        <dbReference type="SAM" id="MobiDB-lite"/>
    </source>
</evidence>
<organism evidence="12 13">
    <name type="scientific">Hypsibius exemplaris</name>
    <name type="common">Freshwater tardigrade</name>
    <dbReference type="NCBI Taxonomy" id="2072580"/>
    <lineage>
        <taxon>Eukaryota</taxon>
        <taxon>Metazoa</taxon>
        <taxon>Ecdysozoa</taxon>
        <taxon>Tardigrada</taxon>
        <taxon>Eutardigrada</taxon>
        <taxon>Parachela</taxon>
        <taxon>Hypsibioidea</taxon>
        <taxon>Hypsibiidae</taxon>
        <taxon>Hypsibius</taxon>
    </lineage>
</organism>
<accession>A0A1W0WPZ0</accession>
<dbReference type="Gene3D" id="1.10.220.160">
    <property type="match status" value="1"/>
</dbReference>
<evidence type="ECO:0000259" key="11">
    <source>
        <dbReference type="PROSITE" id="PS50865"/>
    </source>
</evidence>
<comment type="similarity">
    <text evidence="1">Belongs to the RRM RBM42 family.</text>
</comment>
<dbReference type="PROSITE" id="PS50865">
    <property type="entry name" value="ZF_MYND_2"/>
    <property type="match status" value="1"/>
</dbReference>
<dbReference type="SMART" id="SM00360">
    <property type="entry name" value="RRM"/>
    <property type="match status" value="1"/>
</dbReference>